<sequence>MSAPSAPASSGPLAVLSRPLVALLAIALPLLVVGGYAVATGHDVDPVASTASTSTSTTDAGAGGETEPGQPTADPLAKTRSALTQTQLPLSLLSGGLTQLTDGAPLLSGGVNQLSDGLGQARDGAQQLADGNGQLAGGLGQLQGGVTQLGDGATQISGGVKQLTTPLLALGEKQASATSAIADVANRIETLNNPITTDAARQLRELIDTLNAQGLGPDTVSQINQLRDGADLLAYQLSDPSSEFVTGVATAVDGSNQLATGSAQLRDGLVQLDDGGKQLRAGTDQLSSGIEPIEGVVTSLQNGVRNASSSLPGATNVTATTTTSDDGTVSTTVVASSRDTATYYAIAALVGVAAVAAVSLLRRLRPGARVVPVVAVVGIAAAASLVYWVVGDGRTVGTLVGGVAFLLLSSAAFVAAAGAVQMAFGRVVGQSVNLVLLLVQLAVAGAALVAAPDSPVFGRLASFTPVGWLATGLDRIGADAMDSTGWLAVVVTVALLGVAGVVYSVVARSHPGDTTDTAGHRAYAGA</sequence>
<dbReference type="NCBIfam" id="TIGR03057">
    <property type="entry name" value="xxxLxxG_by_4"/>
    <property type="match status" value="6"/>
</dbReference>
<proteinExistence type="predicted"/>
<dbReference type="InterPro" id="IPR023908">
    <property type="entry name" value="xxxLxxG_rpt"/>
</dbReference>
<keyword evidence="4" id="KW-1185">Reference proteome</keyword>
<reference evidence="3 4" key="1">
    <citation type="submission" date="2020-06" db="EMBL/GenBank/DDBJ databases">
        <title>Taxonomy, biology and ecology of Rhodococcus bacteria occurring in California pistachio and other woody hosts as revealed by genome sequence analyses.</title>
        <authorList>
            <person name="Gai Y."/>
            <person name="Riely B."/>
        </authorList>
    </citation>
    <scope>NUCLEOTIDE SEQUENCE [LARGE SCALE GENOMIC DNA]</scope>
    <source>
        <strain evidence="3 4">BP-281</strain>
    </source>
</reference>
<evidence type="ECO:0000313" key="3">
    <source>
        <dbReference type="EMBL" id="MBY6367031.1"/>
    </source>
</evidence>
<dbReference type="SUPFAM" id="SSF58104">
    <property type="entry name" value="Methyl-accepting chemotaxis protein (MCP) signaling domain"/>
    <property type="match status" value="1"/>
</dbReference>
<feature type="transmembrane region" description="Helical" evidence="2">
    <location>
        <begin position="370"/>
        <end position="390"/>
    </location>
</feature>
<gene>
    <name evidence="3" type="ORF">HQ603_09710</name>
</gene>
<accession>A0ABS7P4T7</accession>
<keyword evidence="2" id="KW-1133">Transmembrane helix</keyword>
<evidence type="ECO:0000313" key="4">
    <source>
        <dbReference type="Proteomes" id="UP000825228"/>
    </source>
</evidence>
<feature type="transmembrane region" description="Helical" evidence="2">
    <location>
        <begin position="432"/>
        <end position="450"/>
    </location>
</feature>
<evidence type="ECO:0000256" key="1">
    <source>
        <dbReference type="SAM" id="MobiDB-lite"/>
    </source>
</evidence>
<dbReference type="RefSeq" id="WP_222684344.1">
    <property type="nucleotide sequence ID" value="NZ_JABUBT010000007.1"/>
</dbReference>
<name>A0ABS7P4T7_9NOCA</name>
<feature type="region of interest" description="Disordered" evidence="1">
    <location>
        <begin position="46"/>
        <end position="75"/>
    </location>
</feature>
<feature type="transmembrane region" description="Helical" evidence="2">
    <location>
        <begin position="396"/>
        <end position="420"/>
    </location>
</feature>
<feature type="transmembrane region" description="Helical" evidence="2">
    <location>
        <begin position="341"/>
        <end position="361"/>
    </location>
</feature>
<dbReference type="EMBL" id="JABUBU010000006">
    <property type="protein sequence ID" value="MBY6367031.1"/>
    <property type="molecule type" value="Genomic_DNA"/>
</dbReference>
<organism evidence="3 4">
    <name type="scientific">Rhodococcoides corynebacterioides</name>
    <dbReference type="NCBI Taxonomy" id="53972"/>
    <lineage>
        <taxon>Bacteria</taxon>
        <taxon>Bacillati</taxon>
        <taxon>Actinomycetota</taxon>
        <taxon>Actinomycetes</taxon>
        <taxon>Mycobacteriales</taxon>
        <taxon>Nocardiaceae</taxon>
        <taxon>Rhodococcoides</taxon>
    </lineage>
</organism>
<comment type="caution">
    <text evidence="3">The sequence shown here is derived from an EMBL/GenBank/DDBJ whole genome shotgun (WGS) entry which is preliminary data.</text>
</comment>
<evidence type="ECO:0000256" key="2">
    <source>
        <dbReference type="SAM" id="Phobius"/>
    </source>
</evidence>
<keyword evidence="2" id="KW-0472">Membrane</keyword>
<dbReference type="Proteomes" id="UP000825228">
    <property type="component" value="Unassembled WGS sequence"/>
</dbReference>
<protein>
    <submittedName>
        <fullName evidence="3">Phage infection protein</fullName>
    </submittedName>
</protein>
<feature type="transmembrane region" description="Helical" evidence="2">
    <location>
        <begin position="485"/>
        <end position="506"/>
    </location>
</feature>
<keyword evidence="2" id="KW-0812">Transmembrane</keyword>
<feature type="compositionally biased region" description="Low complexity" evidence="1">
    <location>
        <begin position="46"/>
        <end position="60"/>
    </location>
</feature>